<feature type="region of interest" description="Disordered" evidence="1">
    <location>
        <begin position="576"/>
        <end position="605"/>
    </location>
</feature>
<feature type="compositionally biased region" description="Low complexity" evidence="1">
    <location>
        <begin position="294"/>
        <end position="312"/>
    </location>
</feature>
<comment type="caution">
    <text evidence="3">The sequence shown here is derived from an EMBL/GenBank/DDBJ whole genome shotgun (WGS) entry which is preliminary data.</text>
</comment>
<dbReference type="GO" id="GO:0005694">
    <property type="term" value="C:chromosome"/>
    <property type="evidence" value="ECO:0007669"/>
    <property type="project" value="UniProtKB-ARBA"/>
</dbReference>
<feature type="domain" description="Tudor-knot" evidence="2">
    <location>
        <begin position="107"/>
        <end position="148"/>
    </location>
</feature>
<gene>
    <name evidence="3" type="ORF">OTU49_004052</name>
</gene>
<feature type="region of interest" description="Disordered" evidence="1">
    <location>
        <begin position="719"/>
        <end position="823"/>
    </location>
</feature>
<feature type="compositionally biased region" description="Acidic residues" evidence="1">
    <location>
        <begin position="1"/>
        <end position="12"/>
    </location>
</feature>
<feature type="non-terminal residue" evidence="3">
    <location>
        <position position="1"/>
    </location>
</feature>
<sequence>ENDDDDEDDDDSTVSSTPTSAPTSSSSGTSVNTSDKKIKKNKVTKGGPGQTGVPLPAEDSPGAKKRGRKKKVEGEVEPPLGKALIPAHVPVSVGDKLRVLYGPSAKESKVTYEAKVLEVEEEGNAPMYYVHYLGWNTRYDEWIRRPRIAENITWSQNRARKGRAAATKELKEKKEKEKDSKKEDKEQITAQSTASPKASIGKRGRPPGSMRERRESERSEKSDTSCTSNVSGPSTRATRDRGPSQPDSPSSLDQRRTRHAITGTTESDSEDYESDVDTGSEKSRTRASSERRSTAISASSSASSTPTSEPTINNCSMDKTPKETQMKTQIVEVKEEEEEQEPCGKDIDLNAIMSEMKGLDKPIKKEEDRVLKETTPRLIPVLPATYTAAEKKSSESPVKQCLEALPKRITESPVKPIMQDATKLLSPKLESLEDDIYEFKEPEPFDFGEMRARKDVRIKTNIGVVASEEAEAESKDKKKMRPRKDIKEGESEKTESDSDTSPSPQKRLVLPRESPVKRSLPDSKENILVQSEGNITPDKKDTIAVTAIITPPGKVLLKRDTPLKVEPSVVSIPEAKIIKPEFSKSPSPKSSPADSSKSPSPLKEPIRFHMIPVKTKSIANIERPVASLSKAIGSPHLLTQAVMTVIESKALAKPVPKQTFDVKAEKSPLPTKTDEKADAKVIPFSQRQQHIFPHLLNRSENNEKLKDILPRVTTPYIQSPSIETVPTSESGSLSQSSSDIDRIKRESSVEESIEAVVKRARQDQDEQEELCKTDSKLSPDKKRRTSGRMKALSCQFVHDTSEESDSDSRLSRPDIERRSRRGRLYGEGEKLVRSLQKLVSDIERENARSKSEDL</sequence>
<feature type="compositionally biased region" description="Low complexity" evidence="1">
    <location>
        <begin position="728"/>
        <end position="738"/>
    </location>
</feature>
<feature type="compositionally biased region" description="Basic and acidic residues" evidence="1">
    <location>
        <begin position="210"/>
        <end position="223"/>
    </location>
</feature>
<feature type="compositionally biased region" description="Basic and acidic residues" evidence="1">
    <location>
        <begin position="739"/>
        <end position="748"/>
    </location>
</feature>
<name>A0AAW0YP58_CHEQU</name>
<feature type="compositionally biased region" description="Basic and acidic residues" evidence="1">
    <location>
        <begin position="166"/>
        <end position="187"/>
    </location>
</feature>
<dbReference type="Gene3D" id="2.30.30.140">
    <property type="match status" value="1"/>
</dbReference>
<reference evidence="3 4" key="1">
    <citation type="journal article" date="2024" name="BMC Genomics">
        <title>Genome assembly of redclaw crayfish (Cherax quadricarinatus) provides insights into its immune adaptation and hypoxia tolerance.</title>
        <authorList>
            <person name="Liu Z."/>
            <person name="Zheng J."/>
            <person name="Li H."/>
            <person name="Fang K."/>
            <person name="Wang S."/>
            <person name="He J."/>
            <person name="Zhou D."/>
            <person name="Weng S."/>
            <person name="Chi M."/>
            <person name="Gu Z."/>
            <person name="He J."/>
            <person name="Li F."/>
            <person name="Wang M."/>
        </authorList>
    </citation>
    <scope>NUCLEOTIDE SEQUENCE [LARGE SCALE GENOMIC DNA]</scope>
    <source>
        <strain evidence="3">ZL_2023a</strain>
    </source>
</reference>
<evidence type="ECO:0000313" key="4">
    <source>
        <dbReference type="Proteomes" id="UP001445076"/>
    </source>
</evidence>
<feature type="compositionally biased region" description="Basic and acidic residues" evidence="1">
    <location>
        <begin position="806"/>
        <end position="817"/>
    </location>
</feature>
<feature type="compositionally biased region" description="Basic and acidic residues" evidence="1">
    <location>
        <begin position="483"/>
        <end position="496"/>
    </location>
</feature>
<feature type="region of interest" description="Disordered" evidence="1">
    <location>
        <begin position="150"/>
        <end position="327"/>
    </location>
</feature>
<dbReference type="EMBL" id="JARKIK010000003">
    <property type="protein sequence ID" value="KAK8753355.1"/>
    <property type="molecule type" value="Genomic_DNA"/>
</dbReference>
<feature type="compositionally biased region" description="Low complexity" evidence="1">
    <location>
        <begin position="243"/>
        <end position="252"/>
    </location>
</feature>
<dbReference type="InterPro" id="IPR025995">
    <property type="entry name" value="Tudor-knot"/>
</dbReference>
<keyword evidence="4" id="KW-1185">Reference proteome</keyword>
<accession>A0AAW0YP58</accession>
<feature type="region of interest" description="Disordered" evidence="1">
    <location>
        <begin position="1"/>
        <end position="81"/>
    </location>
</feature>
<proteinExistence type="predicted"/>
<feature type="compositionally biased region" description="Low complexity" evidence="1">
    <location>
        <begin position="583"/>
        <end position="603"/>
    </location>
</feature>
<feature type="compositionally biased region" description="Low complexity" evidence="1">
    <location>
        <begin position="13"/>
        <end position="33"/>
    </location>
</feature>
<dbReference type="SUPFAM" id="SSF54160">
    <property type="entry name" value="Chromo domain-like"/>
    <property type="match status" value="1"/>
</dbReference>
<dbReference type="Pfam" id="PF11717">
    <property type="entry name" value="Tudor-knot"/>
    <property type="match status" value="1"/>
</dbReference>
<dbReference type="InterPro" id="IPR016197">
    <property type="entry name" value="Chromo-like_dom_sf"/>
</dbReference>
<organism evidence="3 4">
    <name type="scientific">Cherax quadricarinatus</name>
    <name type="common">Australian red claw crayfish</name>
    <dbReference type="NCBI Taxonomy" id="27406"/>
    <lineage>
        <taxon>Eukaryota</taxon>
        <taxon>Metazoa</taxon>
        <taxon>Ecdysozoa</taxon>
        <taxon>Arthropoda</taxon>
        <taxon>Crustacea</taxon>
        <taxon>Multicrustacea</taxon>
        <taxon>Malacostraca</taxon>
        <taxon>Eumalacostraca</taxon>
        <taxon>Eucarida</taxon>
        <taxon>Decapoda</taxon>
        <taxon>Pleocyemata</taxon>
        <taxon>Astacidea</taxon>
        <taxon>Parastacoidea</taxon>
        <taxon>Parastacidae</taxon>
        <taxon>Cherax</taxon>
    </lineage>
</organism>
<feature type="compositionally biased region" description="Basic and acidic residues" evidence="1">
    <location>
        <begin position="279"/>
        <end position="293"/>
    </location>
</feature>
<feature type="region of interest" description="Disordered" evidence="1">
    <location>
        <begin position="460"/>
        <end position="536"/>
    </location>
</feature>
<feature type="compositionally biased region" description="Basic and acidic residues" evidence="1">
    <location>
        <begin position="756"/>
        <end position="780"/>
    </location>
</feature>
<protein>
    <recommendedName>
        <fullName evidence="2">Tudor-knot domain-containing protein</fullName>
    </recommendedName>
</protein>
<evidence type="ECO:0000259" key="2">
    <source>
        <dbReference type="Pfam" id="PF11717"/>
    </source>
</evidence>
<evidence type="ECO:0000313" key="3">
    <source>
        <dbReference type="EMBL" id="KAK8753355.1"/>
    </source>
</evidence>
<dbReference type="Proteomes" id="UP001445076">
    <property type="component" value="Unassembled WGS sequence"/>
</dbReference>
<feature type="non-terminal residue" evidence="3">
    <location>
        <position position="854"/>
    </location>
</feature>
<evidence type="ECO:0000256" key="1">
    <source>
        <dbReference type="SAM" id="MobiDB-lite"/>
    </source>
</evidence>
<feature type="compositionally biased region" description="Basic and acidic residues" evidence="1">
    <location>
        <begin position="514"/>
        <end position="525"/>
    </location>
</feature>
<feature type="compositionally biased region" description="Acidic residues" evidence="1">
    <location>
        <begin position="267"/>
        <end position="278"/>
    </location>
</feature>
<feature type="compositionally biased region" description="Polar residues" evidence="1">
    <location>
        <begin position="224"/>
        <end position="236"/>
    </location>
</feature>
<dbReference type="AlphaFoldDB" id="A0AAW0YP58"/>